<evidence type="ECO:0000256" key="4">
    <source>
        <dbReference type="ARBA" id="ARBA00022741"/>
    </source>
</evidence>
<dbReference type="Gene3D" id="2.60.200.40">
    <property type="match status" value="1"/>
</dbReference>
<evidence type="ECO:0000256" key="7">
    <source>
        <dbReference type="ARBA" id="ARBA00023209"/>
    </source>
</evidence>
<keyword evidence="3" id="KW-0808">Transferase</keyword>
<comment type="caution">
    <text evidence="10">The sequence shown here is derived from an EMBL/GenBank/DDBJ whole genome shotgun (WGS) entry which is preliminary data.</text>
</comment>
<dbReference type="GO" id="GO:0016301">
    <property type="term" value="F:kinase activity"/>
    <property type="evidence" value="ECO:0007669"/>
    <property type="project" value="UniProtKB-KW"/>
</dbReference>
<dbReference type="InterPro" id="IPR017438">
    <property type="entry name" value="ATP-NAD_kinase_N"/>
</dbReference>
<dbReference type="PANTHER" id="PTHR12358:SF54">
    <property type="entry name" value="SPHINGOSINE KINASE RELATED PROTEIN"/>
    <property type="match status" value="1"/>
</dbReference>
<dbReference type="InterPro" id="IPR016064">
    <property type="entry name" value="NAD/diacylglycerol_kinase_sf"/>
</dbReference>
<reference evidence="11" key="1">
    <citation type="journal article" date="2019" name="Int. J. Syst. Evol. Microbiol.">
        <title>The Global Catalogue of Microorganisms (GCM) 10K type strain sequencing project: providing services to taxonomists for standard genome sequencing and annotation.</title>
        <authorList>
            <consortium name="The Broad Institute Genomics Platform"/>
            <consortium name="The Broad Institute Genome Sequencing Center for Infectious Disease"/>
            <person name="Wu L."/>
            <person name="Ma J."/>
        </authorList>
    </citation>
    <scope>NUCLEOTIDE SEQUENCE [LARGE SCALE GENOMIC DNA]</scope>
    <source>
        <strain evidence="11">JCM 17459</strain>
    </source>
</reference>
<dbReference type="EMBL" id="BAABBA010000011">
    <property type="protein sequence ID" value="GAA4288124.1"/>
    <property type="molecule type" value="Genomic_DNA"/>
</dbReference>
<evidence type="ECO:0000256" key="3">
    <source>
        <dbReference type="ARBA" id="ARBA00022679"/>
    </source>
</evidence>
<dbReference type="Proteomes" id="UP001499841">
    <property type="component" value="Unassembled WGS sequence"/>
</dbReference>
<accession>A0ABP8EVV2</accession>
<evidence type="ECO:0000313" key="11">
    <source>
        <dbReference type="Proteomes" id="UP001499841"/>
    </source>
</evidence>
<dbReference type="Pfam" id="PF19279">
    <property type="entry name" value="YegS_C"/>
    <property type="match status" value="1"/>
</dbReference>
<dbReference type="InterPro" id="IPR045540">
    <property type="entry name" value="YegS/DAGK_C"/>
</dbReference>
<evidence type="ECO:0000313" key="10">
    <source>
        <dbReference type="EMBL" id="GAA4288124.1"/>
    </source>
</evidence>
<comment type="similarity">
    <text evidence="2">Belongs to the diacylglycerol/lipid kinase family.</text>
</comment>
<evidence type="ECO:0000256" key="5">
    <source>
        <dbReference type="ARBA" id="ARBA00022777"/>
    </source>
</evidence>
<dbReference type="PANTHER" id="PTHR12358">
    <property type="entry name" value="SPHINGOSINE KINASE"/>
    <property type="match status" value="1"/>
</dbReference>
<dbReference type="InterPro" id="IPR050187">
    <property type="entry name" value="Lipid_Phosphate_FormReg"/>
</dbReference>
<dbReference type="RefSeq" id="WP_345041637.1">
    <property type="nucleotide sequence ID" value="NZ_BAABBA010000011.1"/>
</dbReference>
<comment type="cofactor">
    <cofactor evidence="1">
        <name>Mg(2+)</name>
        <dbReference type="ChEBI" id="CHEBI:18420"/>
    </cofactor>
</comment>
<keyword evidence="11" id="KW-1185">Reference proteome</keyword>
<evidence type="ECO:0000256" key="2">
    <source>
        <dbReference type="ARBA" id="ARBA00005983"/>
    </source>
</evidence>
<protein>
    <submittedName>
        <fullName evidence="10">Diacylglycerol kinase family lipid kinase</fullName>
    </submittedName>
</protein>
<keyword evidence="7" id="KW-0443">Lipid metabolism</keyword>
<evidence type="ECO:0000256" key="1">
    <source>
        <dbReference type="ARBA" id="ARBA00001946"/>
    </source>
</evidence>
<dbReference type="PROSITE" id="PS50146">
    <property type="entry name" value="DAGK"/>
    <property type="match status" value="1"/>
</dbReference>
<keyword evidence="6" id="KW-0067">ATP-binding</keyword>
<dbReference type="SMART" id="SM00046">
    <property type="entry name" value="DAGKc"/>
    <property type="match status" value="1"/>
</dbReference>
<dbReference type="Gene3D" id="3.40.50.10330">
    <property type="entry name" value="Probable inorganic polyphosphate/atp-NAD kinase, domain 1"/>
    <property type="match status" value="1"/>
</dbReference>
<keyword evidence="7" id="KW-0594">Phospholipid biosynthesis</keyword>
<proteinExistence type="inferred from homology"/>
<evidence type="ECO:0000256" key="8">
    <source>
        <dbReference type="ARBA" id="ARBA00023264"/>
    </source>
</evidence>
<dbReference type="Pfam" id="PF00781">
    <property type="entry name" value="DAGK_cat"/>
    <property type="match status" value="1"/>
</dbReference>
<keyword evidence="4" id="KW-0547">Nucleotide-binding</keyword>
<sequence>MTASRSFLVLANSAAGSADDAAVDAALAVLRAGAEVEVVVPEGPEEIRTALRHAAGREVVVLGGDGSVHACVDALLHLGLLDATGPVSVVPLGTGNDLARGLGLPQDPEEAALVALQGVPQPMDLLLDDEGGIVVNVVHAGVGAEATAGAEEIKGALGTAGYALGAVRAGVSTTGWCLRVTVDDEVVHDGKEPLLMVTVGLGSSIGGGARAVPQAQQGDGVADVVLAAATGPVARAAFALQLRGGHHIGRKDVRTVRGRKVTVEAVDDDNAFRVNADGEVAGPMRSRTWTVLPQAWSCRVPAGAPAGA</sequence>
<dbReference type="InterPro" id="IPR001206">
    <property type="entry name" value="Diacylglycerol_kinase_cat_dom"/>
</dbReference>
<gene>
    <name evidence="10" type="ORF">GCM10022262_24840</name>
</gene>
<evidence type="ECO:0000259" key="9">
    <source>
        <dbReference type="PROSITE" id="PS50146"/>
    </source>
</evidence>
<keyword evidence="8" id="KW-1208">Phospholipid metabolism</keyword>
<feature type="domain" description="DAGKc" evidence="9">
    <location>
        <begin position="2"/>
        <end position="131"/>
    </location>
</feature>
<dbReference type="SUPFAM" id="SSF111331">
    <property type="entry name" value="NAD kinase/diacylglycerol kinase-like"/>
    <property type="match status" value="1"/>
</dbReference>
<keyword evidence="7" id="KW-0444">Lipid biosynthesis</keyword>
<name>A0ABP8EVV2_9MICO</name>
<keyword evidence="5 10" id="KW-0418">Kinase</keyword>
<evidence type="ECO:0000256" key="6">
    <source>
        <dbReference type="ARBA" id="ARBA00022840"/>
    </source>
</evidence>
<organism evidence="10 11">
    <name type="scientific">Georgenia daeguensis</name>
    <dbReference type="NCBI Taxonomy" id="908355"/>
    <lineage>
        <taxon>Bacteria</taxon>
        <taxon>Bacillati</taxon>
        <taxon>Actinomycetota</taxon>
        <taxon>Actinomycetes</taxon>
        <taxon>Micrococcales</taxon>
        <taxon>Bogoriellaceae</taxon>
        <taxon>Georgenia</taxon>
    </lineage>
</organism>